<evidence type="ECO:0000256" key="1">
    <source>
        <dbReference type="SAM" id="Coils"/>
    </source>
</evidence>
<dbReference type="GeneID" id="19147882"/>
<gene>
    <name evidence="3" type="ORF">COCCADRAFT_3497</name>
</gene>
<dbReference type="EMBL" id="KI964578">
    <property type="protein sequence ID" value="EUC35220.1"/>
    <property type="molecule type" value="Genomic_DNA"/>
</dbReference>
<dbReference type="eggNOG" id="ENOG502TAXB">
    <property type="taxonomic scope" value="Eukaryota"/>
</dbReference>
<accession>W6YC66</accession>
<keyword evidence="4" id="KW-1185">Reference proteome</keyword>
<reference evidence="3 4" key="1">
    <citation type="journal article" date="2013" name="PLoS Genet.">
        <title>Comparative genome structure, secondary metabolite, and effector coding capacity across Cochliobolus pathogens.</title>
        <authorList>
            <person name="Condon B.J."/>
            <person name="Leng Y."/>
            <person name="Wu D."/>
            <person name="Bushley K.E."/>
            <person name="Ohm R.A."/>
            <person name="Otillar R."/>
            <person name="Martin J."/>
            <person name="Schackwitz W."/>
            <person name="Grimwood J."/>
            <person name="MohdZainudin N."/>
            <person name="Xue C."/>
            <person name="Wang R."/>
            <person name="Manning V.A."/>
            <person name="Dhillon B."/>
            <person name="Tu Z.J."/>
            <person name="Steffenson B.J."/>
            <person name="Salamov A."/>
            <person name="Sun H."/>
            <person name="Lowry S."/>
            <person name="LaButti K."/>
            <person name="Han J."/>
            <person name="Copeland A."/>
            <person name="Lindquist E."/>
            <person name="Barry K."/>
            <person name="Schmutz J."/>
            <person name="Baker S.E."/>
            <person name="Ciuffetti L.M."/>
            <person name="Grigoriev I.V."/>
            <person name="Zhong S."/>
            <person name="Turgeon B.G."/>
        </authorList>
    </citation>
    <scope>NUCLEOTIDE SEQUENCE [LARGE SCALE GENOMIC DNA]</scope>
    <source>
        <strain evidence="3 4">26-R-13</strain>
    </source>
</reference>
<dbReference type="AlphaFoldDB" id="W6YC66"/>
<feature type="compositionally biased region" description="Polar residues" evidence="2">
    <location>
        <begin position="555"/>
        <end position="570"/>
    </location>
</feature>
<feature type="region of interest" description="Disordered" evidence="2">
    <location>
        <begin position="810"/>
        <end position="831"/>
    </location>
</feature>
<evidence type="ECO:0000313" key="3">
    <source>
        <dbReference type="EMBL" id="EUC35220.1"/>
    </source>
</evidence>
<feature type="compositionally biased region" description="Polar residues" evidence="2">
    <location>
        <begin position="259"/>
        <end position="269"/>
    </location>
</feature>
<evidence type="ECO:0000313" key="4">
    <source>
        <dbReference type="Proteomes" id="UP000053841"/>
    </source>
</evidence>
<feature type="region of interest" description="Disordered" evidence="2">
    <location>
        <begin position="759"/>
        <end position="783"/>
    </location>
</feature>
<feature type="compositionally biased region" description="Basic and acidic residues" evidence="2">
    <location>
        <begin position="900"/>
        <end position="912"/>
    </location>
</feature>
<feature type="coiled-coil region" evidence="1">
    <location>
        <begin position="412"/>
        <end position="509"/>
    </location>
</feature>
<protein>
    <submittedName>
        <fullName evidence="3">Uncharacterized protein</fullName>
    </submittedName>
</protein>
<dbReference type="KEGG" id="bze:COCCADRAFT_3497"/>
<dbReference type="OrthoDB" id="5431474at2759"/>
<feature type="compositionally biased region" description="Low complexity" evidence="2">
    <location>
        <begin position="526"/>
        <end position="543"/>
    </location>
</feature>
<dbReference type="Proteomes" id="UP000053841">
    <property type="component" value="Unassembled WGS sequence"/>
</dbReference>
<feature type="region of interest" description="Disordered" evidence="2">
    <location>
        <begin position="242"/>
        <end position="277"/>
    </location>
</feature>
<keyword evidence="1" id="KW-0175">Coiled coil</keyword>
<name>W6YC66_COCC2</name>
<organism evidence="3 4">
    <name type="scientific">Cochliobolus carbonum (strain 26-R-13)</name>
    <name type="common">Maize leaf spot fungus</name>
    <name type="synonym">Bipolaris zeicola</name>
    <dbReference type="NCBI Taxonomy" id="930089"/>
    <lineage>
        <taxon>Eukaryota</taxon>
        <taxon>Fungi</taxon>
        <taxon>Dikarya</taxon>
        <taxon>Ascomycota</taxon>
        <taxon>Pezizomycotina</taxon>
        <taxon>Dothideomycetes</taxon>
        <taxon>Pleosporomycetidae</taxon>
        <taxon>Pleosporales</taxon>
        <taxon>Pleosporineae</taxon>
        <taxon>Pleosporaceae</taxon>
        <taxon>Bipolaris</taxon>
    </lineage>
</organism>
<sequence>MPAKPVLSWSKRHSGVDPSSRTGLLDTLKRRPSKLVTTTADGKQNGSSTSVAQYDTALASAVNNLHVAVNDMLHSPESINTLCSKYSFVDKPLPSRPRSASVPSLVELPAELPESTPLQGQGYPLYHDPIRTTRSVQDFQNESHRPKMQPACEKVATLDVPKPAIPTLTHARSVPHLNSRYSLTKTTRPSKIPVPSTAATQSGFQGLQRNHSLVDTTLQRLPESSVMKSLPIVTKNDLVERDGRNSDQGVEKRHGYIEVTSSQTSPTSAHSKHAHELESTNASQLQTIAMLQAQFDNLRAAHESHVETLKRSHSVQVASLENQARLLKERMNEEGLQRRSSGDWLHVPVDEGVKKPTNFESLDLDTSFDEILTGKAHSDTFPLNACEMENLKRKLFASPRLETATQNLHLELSLYARDNAALQKEVDSLTAKLNESNESERKLRSTLGLMETKSVKWEEKAKHANKLIDKLTEKIHALKNTTADLEARLEIANTKRLDAEEQLSNWRDKKSPFDLTPAKLRISSDTSRAASGTQTSTGTQTSSELAKNSEAVDSGNPTPDASTSKTEQLQAQVAEKNAYVAELEVKREELQRKLNQLEQEHKRVAVQSDLQYELLKETRTSDKLIEQLRNAVINRESTIMENEEAIHTLTRQLEYHKVLLQAEIRQHTAMKLFVAEEEQPLPELRSLAKGADIDCWIEKLHEHLKREKPNNEGETVADTPEAKIERLRREIDFYVREIILFKLDIKGYRSDIRKLKEMAANKGSSEESGDNREKASATSPVRSTFAPVTPELDAFLNASSIRDHTDILSKSEELSVTPSTPGPSHKSWTGKDNEHLFGLEIPKASQSWKHNSFFATESVRIDSAFSPSPNPNLTSQHSTPSCVLSESLELGQQPDTLNEPTEKGRTTSTAEREAASYRQFIFMSDAPESPPSMPVDMPQLPDDSDLSEQVAEIPFSPCDEATVLLPPQSPTTSVSETDSVISTASDFLSYTVLPTERKPSNASTPSVPFQVAVEPPPAPVLVTPAVATHTLGCSITRGAPFDVKLPASKSEIDETTAPPTLADAPVPQTKIWQEEMPETTESSSSSPTVFAGEEEQSMSLPTIMSRLRGSISSVYSADSVSKPSEQQDTEISESNVLNMLKALQSCPFSLKPKSSSSSLRSFA</sequence>
<dbReference type="RefSeq" id="XP_007710416.1">
    <property type="nucleotide sequence ID" value="XM_007712226.1"/>
</dbReference>
<dbReference type="HOGENOM" id="CLU_274963_0_0_1"/>
<feature type="coiled-coil region" evidence="1">
    <location>
        <begin position="310"/>
        <end position="337"/>
    </location>
</feature>
<feature type="region of interest" description="Disordered" evidence="2">
    <location>
        <begin position="890"/>
        <end position="912"/>
    </location>
</feature>
<feature type="region of interest" description="Disordered" evidence="2">
    <location>
        <begin position="517"/>
        <end position="570"/>
    </location>
</feature>
<evidence type="ECO:0000256" key="2">
    <source>
        <dbReference type="SAM" id="MobiDB-lite"/>
    </source>
</evidence>
<feature type="region of interest" description="Disordered" evidence="2">
    <location>
        <begin position="1"/>
        <end position="30"/>
    </location>
</feature>
<feature type="compositionally biased region" description="Basic and acidic residues" evidence="2">
    <location>
        <begin position="242"/>
        <end position="256"/>
    </location>
</feature>
<proteinExistence type="predicted"/>